<proteinExistence type="predicted"/>
<protein>
    <submittedName>
        <fullName evidence="3">TonB protein</fullName>
    </submittedName>
</protein>
<dbReference type="STRING" id="388413.ALPR1_17448"/>
<dbReference type="InterPro" id="IPR008756">
    <property type="entry name" value="Peptidase_M56"/>
</dbReference>
<dbReference type="Pfam" id="PF05569">
    <property type="entry name" value="Peptidase_M56"/>
    <property type="match status" value="1"/>
</dbReference>
<dbReference type="eggNOG" id="COG4219">
    <property type="taxonomic scope" value="Bacteria"/>
</dbReference>
<evidence type="ECO:0000256" key="1">
    <source>
        <dbReference type="SAM" id="Phobius"/>
    </source>
</evidence>
<keyword evidence="1" id="KW-0812">Transmembrane</keyword>
<sequence length="745" mass="86410">MEYLLKSMLCLVILLLIHRLFLQKEVMHQFNRFFLLGAVVFSFIIPFNSIEVASEKEEVAYTDTVETEFSNEFVLPEQSITSTNFAVETSNTSIQPIPWNEILWSIYGLITLGFLIRFIRNIKLILDQAHQNLQVIYKGITLVLIPKASLPFSFLSYVFVSKTDFENGELTDAIIEHEYTHVKEGHSYDILFLEFLLIPFWFHPGLYLAKHAIRLNHEFIADQKALKTTSLDTYQKMLLALASQEVRFSLVSNLNFSLTKKRLKMMNKQSDPFQKWLKLLVMIPVLGAMVYVFSEKVEAQATEAPIESKEQSTIENEIKIIVLNSNKFIYNGATEDFGDLAELLKALKSDDLLINLYASSNTELGVIQDYQTEFREAGINKIKYSSLDEGVKVGSDKPSFGKDKHYRNATFFVENEKSELVKKSYDMLSDEEKKMLVFVPSTPKKSSPTSEEFESFKNSEDFAVWLDGKHIQNTELEKINHSEIVHVFNSFVHTNARSERFPQEHQIHLYTEEGFEKTYGPSSGFTAPLTKEDKLYLYPSENRVNRGMPWPKKNDSPIAEYREKLKIYELDRNLQPHFINRPQAEQQELLARFSELGSLYYRIPLELKQTTKRPVHPYAPFVKLESENGVYYKLWEDLTEDEKSQLPQPPPPASKDRVTAYQQIYLKYELLSQEGRKYSTKPMADRELMFELFNSLQEQFLSLNAVQRRQVKRVNFPYIPMVENGMLSFKVVDELTPEQRALAGC</sequence>
<accession>A3I3B1</accession>
<evidence type="ECO:0000259" key="2">
    <source>
        <dbReference type="Pfam" id="PF05569"/>
    </source>
</evidence>
<feature type="transmembrane region" description="Helical" evidence="1">
    <location>
        <begin position="190"/>
        <end position="209"/>
    </location>
</feature>
<feature type="transmembrane region" description="Helical" evidence="1">
    <location>
        <begin position="6"/>
        <end position="22"/>
    </location>
</feature>
<name>A3I3B1_9BACT</name>
<evidence type="ECO:0000313" key="3">
    <source>
        <dbReference type="EMBL" id="EAZ79137.1"/>
    </source>
</evidence>
<keyword evidence="4" id="KW-1185">Reference proteome</keyword>
<gene>
    <name evidence="3" type="ORF">ALPR1_17448</name>
</gene>
<dbReference type="OrthoDB" id="1522859at2"/>
<organism evidence="3 4">
    <name type="scientific">Algoriphagus machipongonensis</name>
    <dbReference type="NCBI Taxonomy" id="388413"/>
    <lineage>
        <taxon>Bacteria</taxon>
        <taxon>Pseudomonadati</taxon>
        <taxon>Bacteroidota</taxon>
        <taxon>Cytophagia</taxon>
        <taxon>Cytophagales</taxon>
        <taxon>Cyclobacteriaceae</taxon>
        <taxon>Algoriphagus</taxon>
    </lineage>
</organism>
<dbReference type="AlphaFoldDB" id="A3I3B1"/>
<feature type="domain" description="Peptidase M56" evidence="2">
    <location>
        <begin position="10"/>
        <end position="265"/>
    </location>
</feature>
<dbReference type="Proteomes" id="UP000003919">
    <property type="component" value="Unassembled WGS sequence"/>
</dbReference>
<evidence type="ECO:0000313" key="4">
    <source>
        <dbReference type="Proteomes" id="UP000003919"/>
    </source>
</evidence>
<dbReference type="RefSeq" id="WP_008202432.1">
    <property type="nucleotide sequence ID" value="NZ_CM001023.1"/>
</dbReference>
<keyword evidence="1" id="KW-0472">Membrane</keyword>
<keyword evidence="1" id="KW-1133">Transmembrane helix</keyword>
<reference evidence="3 4" key="1">
    <citation type="journal article" date="2011" name="J. Bacteriol.">
        <title>Complete genome sequence of Algoriphagus sp. PR1, bacterial prey of a colony-forming choanoflagellate.</title>
        <authorList>
            <person name="Alegado R.A."/>
            <person name="Ferriera S."/>
            <person name="Nusbaum C."/>
            <person name="Young S.K."/>
            <person name="Zeng Q."/>
            <person name="Imamovic A."/>
            <person name="Fairclough S.R."/>
            <person name="King N."/>
        </authorList>
    </citation>
    <scope>NUCLEOTIDE SEQUENCE [LARGE SCALE GENOMIC DNA]</scope>
    <source>
        <strain evidence="3 4">PR1</strain>
    </source>
</reference>
<feature type="transmembrane region" description="Helical" evidence="1">
    <location>
        <begin position="102"/>
        <end position="119"/>
    </location>
</feature>
<feature type="transmembrane region" description="Helical" evidence="1">
    <location>
        <begin position="276"/>
        <end position="294"/>
    </location>
</feature>
<feature type="transmembrane region" description="Helical" evidence="1">
    <location>
        <begin position="34"/>
        <end position="50"/>
    </location>
</feature>
<dbReference type="EMBL" id="AAXU02000001">
    <property type="protein sequence ID" value="EAZ79137.1"/>
    <property type="molecule type" value="Genomic_DNA"/>
</dbReference>
<comment type="caution">
    <text evidence="3">The sequence shown here is derived from an EMBL/GenBank/DDBJ whole genome shotgun (WGS) entry which is preliminary data.</text>
</comment>
<feature type="transmembrane region" description="Helical" evidence="1">
    <location>
        <begin position="140"/>
        <end position="160"/>
    </location>
</feature>
<dbReference type="CDD" id="cd07341">
    <property type="entry name" value="M56_BlaR1_MecR1_like"/>
    <property type="match status" value="1"/>
</dbReference>
<dbReference type="HOGENOM" id="CLU_392178_0_0_10"/>